<dbReference type="SMART" id="SM00812">
    <property type="entry name" value="Alpha_L_fucos"/>
    <property type="match status" value="1"/>
</dbReference>
<keyword evidence="7" id="KW-0378">Hydrolase</keyword>
<dbReference type="InterPro" id="IPR036849">
    <property type="entry name" value="Enolase-like_C_sf"/>
</dbReference>
<dbReference type="SUPFAM" id="SSF51556">
    <property type="entry name" value="Metallo-dependent hydrolases"/>
    <property type="match status" value="1"/>
</dbReference>
<dbReference type="Gene3D" id="3.30.390.10">
    <property type="entry name" value="Enolase-like, N-terminal domain"/>
    <property type="match status" value="1"/>
</dbReference>
<dbReference type="SFLD" id="SFLDF00111">
    <property type="entry name" value="L-fuconate_dehydratase"/>
    <property type="match status" value="1"/>
</dbReference>
<comment type="cofactor">
    <cofactor evidence="1">
        <name>Mg(2+)</name>
        <dbReference type="ChEBI" id="CHEBI:18420"/>
    </cofactor>
</comment>
<dbReference type="SMART" id="SM00922">
    <property type="entry name" value="MR_MLE"/>
    <property type="match status" value="1"/>
</dbReference>
<dbReference type="InterPro" id="IPR020904">
    <property type="entry name" value="Sc_DH/Rdtase_CS"/>
</dbReference>
<dbReference type="PRINTS" id="PR00080">
    <property type="entry name" value="SDRFAMILY"/>
</dbReference>
<dbReference type="FunFam" id="3.90.850.10:FF:000002">
    <property type="entry name" value="2-hydroxyhepta-2,4-diene-1,7-dioate isomerase"/>
    <property type="match status" value="1"/>
</dbReference>
<accession>A0A812NZS9</accession>
<dbReference type="PROSITE" id="PS00909">
    <property type="entry name" value="MR_MLE_2"/>
    <property type="match status" value="1"/>
</dbReference>
<evidence type="ECO:0000256" key="6">
    <source>
        <dbReference type="ARBA" id="ARBA00022729"/>
    </source>
</evidence>
<dbReference type="GO" id="GO:0006107">
    <property type="term" value="P:oxaloacetate metabolic process"/>
    <property type="evidence" value="ECO:0007669"/>
    <property type="project" value="UniProtKB-ARBA"/>
</dbReference>
<dbReference type="Pfam" id="PF05721">
    <property type="entry name" value="PhyH"/>
    <property type="match status" value="1"/>
</dbReference>
<dbReference type="SFLD" id="SFLDG00179">
    <property type="entry name" value="mandelate_racemase"/>
    <property type="match status" value="1"/>
</dbReference>
<dbReference type="FunFam" id="3.20.20.120:FF:000007">
    <property type="entry name" value="Mitochondrial enolase superfamily member 1"/>
    <property type="match status" value="1"/>
</dbReference>
<dbReference type="InterPro" id="IPR036663">
    <property type="entry name" value="Fumarylacetoacetase_C_sf"/>
</dbReference>
<dbReference type="PANTHER" id="PTHR13794:SF58">
    <property type="entry name" value="MITOCHONDRIAL ENOLASE SUPERFAMILY MEMBER 1"/>
    <property type="match status" value="1"/>
</dbReference>
<dbReference type="Pfam" id="PF01557">
    <property type="entry name" value="FAA_hydrolase"/>
    <property type="match status" value="1"/>
</dbReference>
<dbReference type="InterPro" id="IPR008775">
    <property type="entry name" value="Phytyl_CoA_dOase-like"/>
</dbReference>
<dbReference type="InterPro" id="IPR029017">
    <property type="entry name" value="Enolase-like_N"/>
</dbReference>
<gene>
    <name evidence="12" type="primary">enosf1</name>
    <name evidence="12" type="ORF">SPIL2461_LOCUS7214</name>
</gene>
<dbReference type="GO" id="GO:0004560">
    <property type="term" value="F:alpha-L-fucosidase activity"/>
    <property type="evidence" value="ECO:0007669"/>
    <property type="project" value="UniProtKB-EC"/>
</dbReference>
<dbReference type="GO" id="GO:0016052">
    <property type="term" value="P:carbohydrate catabolic process"/>
    <property type="evidence" value="ECO:0007669"/>
    <property type="project" value="InterPro"/>
</dbReference>
<keyword evidence="10" id="KW-0326">Glycosidase</keyword>
<dbReference type="FunFam" id="3.40.50.720:FF:000084">
    <property type="entry name" value="Short-chain dehydrogenase reductase"/>
    <property type="match status" value="1"/>
</dbReference>
<dbReference type="InterPro" id="IPR029065">
    <property type="entry name" value="Enolase_C-like"/>
</dbReference>
<dbReference type="InterPro" id="IPR006680">
    <property type="entry name" value="Amidohydro-rel"/>
</dbReference>
<dbReference type="InterPro" id="IPR046945">
    <property type="entry name" value="RHMD-like"/>
</dbReference>
<feature type="domain" description="Mandelate racemase/muconate lactonizing enzyme C-terminal" evidence="11">
    <location>
        <begin position="199"/>
        <end position="295"/>
    </location>
</feature>
<dbReference type="InterPro" id="IPR018110">
    <property type="entry name" value="Mandel_Rmase/mucon_lact_enz_CS"/>
</dbReference>
<dbReference type="InterPro" id="IPR022272">
    <property type="entry name" value="Lipocalin_CS"/>
</dbReference>
<dbReference type="SUPFAM" id="SSF54826">
    <property type="entry name" value="Enolase N-terminal domain-like"/>
    <property type="match status" value="1"/>
</dbReference>
<dbReference type="Proteomes" id="UP000649617">
    <property type="component" value="Unassembled WGS sequence"/>
</dbReference>
<keyword evidence="6" id="KW-0732">Signal</keyword>
<comment type="similarity">
    <text evidence="3">Belongs to the FAH family.</text>
</comment>
<dbReference type="InterPro" id="IPR011234">
    <property type="entry name" value="Fumarylacetoacetase-like_C"/>
</dbReference>
<dbReference type="SUPFAM" id="SSF56529">
    <property type="entry name" value="FAH"/>
    <property type="match status" value="1"/>
</dbReference>
<sequence length="1733" mass="191997">MTTCISAIEVNDIRFPTSRFLHGSDAMNPDPDYSAAYCTIRTSDDTLYGCGLTFTIGRGTELCVAAIQALAPRVIGLKLDDIEADLAGFWRSIVGDSQLRWLGPEKGVVHLAAAAVVNGVWDLLAKRADKPLWRYLTDMSPEQLVSAVDFTNIRDVMDADRALDILKQQLPHKEARIQELARIGHPAYTTSAGWLGYPDEQIEKLARQAAAEGWRAIKIKVGRDLQDDIRRCALIRKILGDDLLLMIDANQVWEVDQAIDWVNTLAPYKPHWIEEPINPDDILGHARIKQAVAPIKVATGEHCHNRIMFKQFLQADAIDFVQIDACRLGGVNEVLAVLLMAAAYDKPVCPHAGGVGLCEYVQHLSYFDTIAISGGNNGQMIEHAGHLHEHFIDPIRISNGHYVMPELPGYSVEMHAESIRTYEFPNGSDYGWLSPADKVLYRDYLPPDLTPMLTTHQIDASIVVQAAPTVDESRFLLKLAEASNTIAGVVGWVDMTSAEAVNDLEALSEHTAFLGIRPMIQDIEDRDWMLSDVLHPSFKKLQSLQLTFDALVTPVHLSYLLELLHRYPDMKTVIDHGAKPDIAAGNFQLWTKDMKLIAEQTNAYCKVSGLITEAGPKWCDEDIYPVMDQLYNWFGPRRLIWGSDWPVLNLAGNYDRWWRCMSHWLEQFPQEERKPSMTKRLQDKTALVTAAGQGIGRATAAAFHANGACVIATDINPELLAALQNEFPDMRCEQMDVTSSVDISAVASKYPDIDILFNCAGFVDHGSLLETEEDALSRSFDLNVISMYRTIKQWLPNMLSKGRGSIVNMSSVASSVSGVPDRFIYGTTKAAVIGLTRSIAADFVQHGVRCNAICPGTVETPSLHERIQQFDDPETARQNFISRQPMGRLGTPAEIAALAVYLASDEASFTTGTTHVIDGGVIAADNSLVDLSSVISDISGETLSDNSIALISALDLNSLPRFDEGTRIGPCVANVGKFICIGLNYSDHARETGVEPPAEPVVFMKATSAICGPYDDIIIPRNSEKTDWEVELGVVIGLEARHVRPESAYQHVAGYTVINDLSERAFQLEGTGQWVKGKSADTFGPIGPWLVTRDEISDPHNLAIWLDVDGHRYQDGSTNTMIFQVPYLISYLSQFMSLQPGDIISTGTPPGVGLGQKPEPIYLKPAQTIRLGIESLGTQEQRTVLDVDVYHTNAAKFCPEPNSPEKWVSAAAAAGARYAILTTRHHDGFSMWPTSCSDYSIRMGGYQGDPVGEFVEACRKYNMRVGFYYSLPDWKHPDYPAFTEAHKPYKFGQYPAATNEQWQRYIIYLKTQLTELLSNYGEIDIIWFDGGWEHSQEDWHCGELEQLIHDLQPNILINDRLPGYGDYATPEQFIPPTPPEGEWETCLTMNDSWGFNCEDTNYKSSTDLIQTLCEVRGRGGNLLLNVGPDGQGVRTALFNELLSTVPDGVDIEQFAADADLARREGCIAHESDFVDGVVDIGAPIFDATHPGAIASLTVPFMKLKNSMINIEAAIEKTLQELRRAYDQVLTSSDNGEASDRYLGGKTRQIVFPEKAHPLFAANKALETGKQIAARLRDWEEPAFFYSQLLYKPPGHPHETPWHQDDAYGAMPFTPAGTPLGHASLQFWLAIDDADEDNGCMHFHPSPKHDTLLPHCVTDGDPEDENRLLGLIDPGLHIDNSKVVPCPIKAGGATIHDSGTLHFTTANHSDRPRRAYIFNFADPDMVKRYKASTS</sequence>
<evidence type="ECO:0000259" key="11">
    <source>
        <dbReference type="SMART" id="SM00922"/>
    </source>
</evidence>
<evidence type="ECO:0000256" key="9">
    <source>
        <dbReference type="ARBA" id="ARBA00023239"/>
    </source>
</evidence>
<dbReference type="Gene3D" id="3.90.850.10">
    <property type="entry name" value="Fumarylacetoacetase-like, C-terminal domain"/>
    <property type="match status" value="1"/>
</dbReference>
<reference evidence="12" key="1">
    <citation type="submission" date="2021-02" db="EMBL/GenBank/DDBJ databases">
        <authorList>
            <person name="Dougan E. K."/>
            <person name="Rhodes N."/>
            <person name="Thang M."/>
            <person name="Chan C."/>
        </authorList>
    </citation>
    <scope>NUCLEOTIDE SEQUENCE</scope>
</reference>
<dbReference type="GO" id="GO:0009063">
    <property type="term" value="P:amino acid catabolic process"/>
    <property type="evidence" value="ECO:0007669"/>
    <property type="project" value="InterPro"/>
</dbReference>
<evidence type="ECO:0000256" key="2">
    <source>
        <dbReference type="ARBA" id="ARBA00007951"/>
    </source>
</evidence>
<evidence type="ECO:0000313" key="13">
    <source>
        <dbReference type="Proteomes" id="UP000649617"/>
    </source>
</evidence>
<evidence type="ECO:0000256" key="8">
    <source>
        <dbReference type="ARBA" id="ARBA00022842"/>
    </source>
</evidence>
<evidence type="ECO:0000313" key="12">
    <source>
        <dbReference type="EMBL" id="CAE7314588.1"/>
    </source>
</evidence>
<dbReference type="EMBL" id="CAJNIZ010011113">
    <property type="protein sequence ID" value="CAE7314588.1"/>
    <property type="molecule type" value="Genomic_DNA"/>
</dbReference>
<dbReference type="Gene3D" id="2.60.120.620">
    <property type="entry name" value="q2cbj1_9rhob like domain"/>
    <property type="match status" value="1"/>
</dbReference>
<dbReference type="SUPFAM" id="SSF51604">
    <property type="entry name" value="Enolase C-terminal domain-like"/>
    <property type="match status" value="1"/>
</dbReference>
<dbReference type="PRINTS" id="PR00081">
    <property type="entry name" value="GDHRDH"/>
</dbReference>
<dbReference type="Gene3D" id="3.20.20.120">
    <property type="entry name" value="Enolase-like C-terminal domain"/>
    <property type="match status" value="1"/>
</dbReference>
<protein>
    <recommendedName>
        <fullName evidence="4">alpha-L-fucosidase</fullName>
        <ecNumber evidence="4">3.2.1.51</ecNumber>
    </recommendedName>
</protein>
<dbReference type="GO" id="GO:0050023">
    <property type="term" value="F:L-fuconate dehydratase activity"/>
    <property type="evidence" value="ECO:0007669"/>
    <property type="project" value="InterPro"/>
</dbReference>
<dbReference type="Pfam" id="PF13561">
    <property type="entry name" value="adh_short_C2"/>
    <property type="match status" value="1"/>
</dbReference>
<dbReference type="SUPFAM" id="SSF51197">
    <property type="entry name" value="Clavaminate synthase-like"/>
    <property type="match status" value="1"/>
</dbReference>
<keyword evidence="5" id="KW-0479">Metal-binding</keyword>
<keyword evidence="9" id="KW-0456">Lyase</keyword>
<dbReference type="Gene3D" id="3.40.50.720">
    <property type="entry name" value="NAD(P)-binding Rossmann-like Domain"/>
    <property type="match status" value="1"/>
</dbReference>
<dbReference type="SFLD" id="SFLDS00001">
    <property type="entry name" value="Enolase"/>
    <property type="match status" value="1"/>
</dbReference>
<evidence type="ECO:0000256" key="10">
    <source>
        <dbReference type="ARBA" id="ARBA00023295"/>
    </source>
</evidence>
<evidence type="ECO:0000256" key="1">
    <source>
        <dbReference type="ARBA" id="ARBA00001946"/>
    </source>
</evidence>
<comment type="similarity">
    <text evidence="2">Belongs to the glycosyl hydrolase 29 family.</text>
</comment>
<dbReference type="OrthoDB" id="14161at2759"/>
<dbReference type="EC" id="3.2.1.51" evidence="4"/>
<dbReference type="InterPro" id="IPR032466">
    <property type="entry name" value="Metal_Hydrolase"/>
</dbReference>
<name>A0A812NZS9_SYMPI</name>
<dbReference type="Pfam" id="PF01120">
    <property type="entry name" value="Alpha_L_fucos"/>
    <property type="match status" value="1"/>
</dbReference>
<dbReference type="GO" id="GO:0050163">
    <property type="term" value="F:oxaloacetate tautomerase activity"/>
    <property type="evidence" value="ECO:0007669"/>
    <property type="project" value="UniProtKB-ARBA"/>
</dbReference>
<dbReference type="GO" id="GO:0000287">
    <property type="term" value="F:magnesium ion binding"/>
    <property type="evidence" value="ECO:0007669"/>
    <property type="project" value="TreeGrafter"/>
</dbReference>
<dbReference type="Gene3D" id="3.20.20.80">
    <property type="entry name" value="Glycosidases"/>
    <property type="match status" value="1"/>
</dbReference>
<dbReference type="InterPro" id="IPR034610">
    <property type="entry name" value="L-fuconate_dehydratase"/>
</dbReference>
<dbReference type="InterPro" id="IPR002347">
    <property type="entry name" value="SDR_fam"/>
</dbReference>
<evidence type="ECO:0000256" key="3">
    <source>
        <dbReference type="ARBA" id="ARBA00010211"/>
    </source>
</evidence>
<dbReference type="PANTHER" id="PTHR13794">
    <property type="entry name" value="ENOLASE SUPERFAMILY, MANDELATE RACEMASE"/>
    <property type="match status" value="1"/>
</dbReference>
<dbReference type="InterPro" id="IPR000933">
    <property type="entry name" value="Glyco_hydro_29"/>
</dbReference>
<dbReference type="SUPFAM" id="SSF51445">
    <property type="entry name" value="(Trans)glycosidases"/>
    <property type="match status" value="1"/>
</dbReference>
<keyword evidence="8" id="KW-0460">Magnesium</keyword>
<dbReference type="Pfam" id="PF04909">
    <property type="entry name" value="Amidohydro_2"/>
    <property type="match status" value="1"/>
</dbReference>
<evidence type="ECO:0000256" key="4">
    <source>
        <dbReference type="ARBA" id="ARBA00012662"/>
    </source>
</evidence>
<dbReference type="InterPro" id="IPR013342">
    <property type="entry name" value="Mandelate_racemase_C"/>
</dbReference>
<dbReference type="InterPro" id="IPR017853">
    <property type="entry name" value="GH"/>
</dbReference>
<dbReference type="Pfam" id="PF13378">
    <property type="entry name" value="MR_MLE_C"/>
    <property type="match status" value="1"/>
</dbReference>
<dbReference type="SUPFAM" id="SSF51735">
    <property type="entry name" value="NAD(P)-binding Rossmann-fold domains"/>
    <property type="match status" value="1"/>
</dbReference>
<dbReference type="PROSITE" id="PS00061">
    <property type="entry name" value="ADH_SHORT"/>
    <property type="match status" value="1"/>
</dbReference>
<keyword evidence="13" id="KW-1185">Reference proteome</keyword>
<organism evidence="12 13">
    <name type="scientific">Symbiodinium pilosum</name>
    <name type="common">Dinoflagellate</name>
    <dbReference type="NCBI Taxonomy" id="2952"/>
    <lineage>
        <taxon>Eukaryota</taxon>
        <taxon>Sar</taxon>
        <taxon>Alveolata</taxon>
        <taxon>Dinophyceae</taxon>
        <taxon>Suessiales</taxon>
        <taxon>Symbiodiniaceae</taxon>
        <taxon>Symbiodinium</taxon>
    </lineage>
</organism>
<evidence type="ECO:0000256" key="5">
    <source>
        <dbReference type="ARBA" id="ARBA00022723"/>
    </source>
</evidence>
<comment type="caution">
    <text evidence="12">The sequence shown here is derived from an EMBL/GenBank/DDBJ whole genome shotgun (WGS) entry which is preliminary data.</text>
</comment>
<dbReference type="InterPro" id="IPR036291">
    <property type="entry name" value="NAD(P)-bd_dom_sf"/>
</dbReference>
<proteinExistence type="inferred from homology"/>
<evidence type="ECO:0000256" key="7">
    <source>
        <dbReference type="ARBA" id="ARBA00022801"/>
    </source>
</evidence>
<dbReference type="InterPro" id="IPR057739">
    <property type="entry name" value="Glyco_hydro_29_N"/>
</dbReference>
<dbReference type="PROSITE" id="PS00213">
    <property type="entry name" value="LIPOCALIN"/>
    <property type="match status" value="1"/>
</dbReference>
<dbReference type="Gene3D" id="3.20.20.140">
    <property type="entry name" value="Metal-dependent hydrolases"/>
    <property type="match status" value="1"/>
</dbReference>